<dbReference type="VEuPathDB" id="VectorBase:HLOH_057183"/>
<gene>
    <name evidence="1" type="ORF">HPB48_021503</name>
</gene>
<dbReference type="AlphaFoldDB" id="A0A9J6FZA7"/>
<organism evidence="1 2">
    <name type="scientific">Haemaphysalis longicornis</name>
    <name type="common">Bush tick</name>
    <dbReference type="NCBI Taxonomy" id="44386"/>
    <lineage>
        <taxon>Eukaryota</taxon>
        <taxon>Metazoa</taxon>
        <taxon>Ecdysozoa</taxon>
        <taxon>Arthropoda</taxon>
        <taxon>Chelicerata</taxon>
        <taxon>Arachnida</taxon>
        <taxon>Acari</taxon>
        <taxon>Parasitiformes</taxon>
        <taxon>Ixodida</taxon>
        <taxon>Ixodoidea</taxon>
        <taxon>Ixodidae</taxon>
        <taxon>Haemaphysalinae</taxon>
        <taxon>Haemaphysalis</taxon>
    </lineage>
</organism>
<dbReference type="Proteomes" id="UP000821853">
    <property type="component" value="Chromosome 3"/>
</dbReference>
<sequence>MTHTRQRWSEQPEGNKRTLIEVKCPVLGKESSIVNHVPKRKEKFLHAEGENTVLKKKHKYYSHEQLGLLLLATEQKTGIKYDRLID</sequence>
<accession>A0A9J6FZA7</accession>
<evidence type="ECO:0000313" key="2">
    <source>
        <dbReference type="Proteomes" id="UP000821853"/>
    </source>
</evidence>
<name>A0A9J6FZA7_HAELO</name>
<dbReference type="EMBL" id="JABSTR010000005">
    <property type="protein sequence ID" value="KAH9371494.1"/>
    <property type="molecule type" value="Genomic_DNA"/>
</dbReference>
<comment type="caution">
    <text evidence="1">The sequence shown here is derived from an EMBL/GenBank/DDBJ whole genome shotgun (WGS) entry which is preliminary data.</text>
</comment>
<keyword evidence="2" id="KW-1185">Reference proteome</keyword>
<protein>
    <submittedName>
        <fullName evidence="1">Uncharacterized protein</fullName>
    </submittedName>
</protein>
<dbReference type="OrthoDB" id="8061615at2759"/>
<evidence type="ECO:0000313" key="1">
    <source>
        <dbReference type="EMBL" id="KAH9371494.1"/>
    </source>
</evidence>
<reference evidence="1 2" key="1">
    <citation type="journal article" date="2020" name="Cell">
        <title>Large-Scale Comparative Analyses of Tick Genomes Elucidate Their Genetic Diversity and Vector Capacities.</title>
        <authorList>
            <consortium name="Tick Genome and Microbiome Consortium (TIGMIC)"/>
            <person name="Jia N."/>
            <person name="Wang J."/>
            <person name="Shi W."/>
            <person name="Du L."/>
            <person name="Sun Y."/>
            <person name="Zhan W."/>
            <person name="Jiang J.F."/>
            <person name="Wang Q."/>
            <person name="Zhang B."/>
            <person name="Ji P."/>
            <person name="Bell-Sakyi L."/>
            <person name="Cui X.M."/>
            <person name="Yuan T.T."/>
            <person name="Jiang B.G."/>
            <person name="Yang W.F."/>
            <person name="Lam T.T."/>
            <person name="Chang Q.C."/>
            <person name="Ding S.J."/>
            <person name="Wang X.J."/>
            <person name="Zhu J.G."/>
            <person name="Ruan X.D."/>
            <person name="Zhao L."/>
            <person name="Wei J.T."/>
            <person name="Ye R.Z."/>
            <person name="Que T.C."/>
            <person name="Du C.H."/>
            <person name="Zhou Y.H."/>
            <person name="Cheng J.X."/>
            <person name="Dai P.F."/>
            <person name="Guo W.B."/>
            <person name="Han X.H."/>
            <person name="Huang E.J."/>
            <person name="Li L.F."/>
            <person name="Wei W."/>
            <person name="Gao Y.C."/>
            <person name="Liu J.Z."/>
            <person name="Shao H.Z."/>
            <person name="Wang X."/>
            <person name="Wang C.C."/>
            <person name="Yang T.C."/>
            <person name="Huo Q.B."/>
            <person name="Li W."/>
            <person name="Chen H.Y."/>
            <person name="Chen S.E."/>
            <person name="Zhou L.G."/>
            <person name="Ni X.B."/>
            <person name="Tian J.H."/>
            <person name="Sheng Y."/>
            <person name="Liu T."/>
            <person name="Pan Y.S."/>
            <person name="Xia L.Y."/>
            <person name="Li J."/>
            <person name="Zhao F."/>
            <person name="Cao W.C."/>
        </authorList>
    </citation>
    <scope>NUCLEOTIDE SEQUENCE [LARGE SCALE GENOMIC DNA]</scope>
    <source>
        <strain evidence="1">HaeL-2018</strain>
    </source>
</reference>
<proteinExistence type="predicted"/>